<dbReference type="PANTHER" id="PTHR33420">
    <property type="entry name" value="FIMBRIAL SUBUNIT ELFA-RELATED"/>
    <property type="match status" value="1"/>
</dbReference>
<keyword evidence="3" id="KW-0281">Fimbrium</keyword>
<dbReference type="InterPro" id="IPR036937">
    <property type="entry name" value="Adhesion_dom_fimbrial_sf"/>
</dbReference>
<protein>
    <submittedName>
        <fullName evidence="7">Fimbrial protein</fullName>
    </submittedName>
</protein>
<proteinExistence type="inferred from homology"/>
<evidence type="ECO:0000256" key="3">
    <source>
        <dbReference type="ARBA" id="ARBA00023263"/>
    </source>
</evidence>
<dbReference type="Pfam" id="PF22003">
    <property type="entry name" value="MrkDrd"/>
    <property type="match status" value="1"/>
</dbReference>
<organism evidence="7 8">
    <name type="scientific">Burkholderia gladioli</name>
    <name type="common">Pseudomonas marginata</name>
    <name type="synonym">Phytomonas marginata</name>
    <dbReference type="NCBI Taxonomy" id="28095"/>
    <lineage>
        <taxon>Bacteria</taxon>
        <taxon>Pseudomonadati</taxon>
        <taxon>Pseudomonadota</taxon>
        <taxon>Betaproteobacteria</taxon>
        <taxon>Burkholderiales</taxon>
        <taxon>Burkholderiaceae</taxon>
        <taxon>Burkholderia</taxon>
    </lineage>
</organism>
<evidence type="ECO:0000313" key="8">
    <source>
        <dbReference type="Proteomes" id="UP000220629"/>
    </source>
</evidence>
<evidence type="ECO:0000256" key="2">
    <source>
        <dbReference type="ARBA" id="ARBA00006671"/>
    </source>
</evidence>
<dbReference type="Gene3D" id="2.60.40.3310">
    <property type="match status" value="1"/>
</dbReference>
<dbReference type="InterPro" id="IPR050263">
    <property type="entry name" value="Bact_Fimbrial_Adh_Pro"/>
</dbReference>
<dbReference type="Gene3D" id="2.60.40.1090">
    <property type="entry name" value="Fimbrial-type adhesion domain"/>
    <property type="match status" value="1"/>
</dbReference>
<evidence type="ECO:0000256" key="4">
    <source>
        <dbReference type="SAM" id="SignalP"/>
    </source>
</evidence>
<reference evidence="8" key="1">
    <citation type="submission" date="2017-09" db="EMBL/GenBank/DDBJ databases">
        <title>FDA dAtabase for Regulatory Grade micrObial Sequences (FDA-ARGOS): Supporting development and validation of Infectious Disease Dx tests.</title>
        <authorList>
            <person name="Minogue T."/>
            <person name="Wolcott M."/>
            <person name="Wasieloski L."/>
            <person name="Aguilar W."/>
            <person name="Moore D."/>
            <person name="Tallon L."/>
            <person name="Sadzewicz L."/>
            <person name="Ott S."/>
            <person name="Zhao X."/>
            <person name="Nagaraj S."/>
            <person name="Vavikolanu K."/>
            <person name="Aluvathingal J."/>
            <person name="Nadendla S."/>
            <person name="Sichtig H."/>
        </authorList>
    </citation>
    <scope>NUCLEOTIDE SEQUENCE [LARGE SCALE GENOMIC DNA]</scope>
    <source>
        <strain evidence="8">FDAARGOS_390</strain>
    </source>
</reference>
<name>A0A2A7S9V8_BURGA</name>
<comment type="similarity">
    <text evidence="2">Belongs to the fimbrial protein family.</text>
</comment>
<dbReference type="AlphaFoldDB" id="A0A2A7S9V8"/>
<dbReference type="EMBL" id="PDDY01000004">
    <property type="protein sequence ID" value="PEH40262.1"/>
    <property type="molecule type" value="Genomic_DNA"/>
</dbReference>
<feature type="chain" id="PRO_5013083205" evidence="4">
    <location>
        <begin position="21"/>
        <end position="332"/>
    </location>
</feature>
<sequence length="332" mass="35170">MKQLLFLGAVLTCLVNPAWSANCTSNTSDGSDYFVVHMVGFDPPEFAPGAIPIGGVIYSAKGRGLSFINKKSGESPSYRCKTPIAVYTTGVGMPSDKIYPTSIPNIGMRIISSKGVLPNLSPWPSIGSSWNEQYSMTVELIKTGEITAGGYLSGAYARYRADNDNGEILVEYRFASPVRVQPRVPTCQVATPLVTVAMGTMSTSMFTGIGSRTFARHFEIALRCSGGDPSTSTNAWVTLTDASQPGNTSNALSLTRESTASGIGIEIHRDDTVIGFGPDSAAVGNTNQWYMGNIAQGQAGLRVPLTARYVQTGTKVGAGSANARATFTLSYQ</sequence>
<feature type="domain" description="Fimbrial-type adhesion" evidence="5">
    <location>
        <begin position="183"/>
        <end position="332"/>
    </location>
</feature>
<dbReference type="SUPFAM" id="SSF49401">
    <property type="entry name" value="Bacterial adhesins"/>
    <property type="match status" value="1"/>
</dbReference>
<dbReference type="InterPro" id="IPR054160">
    <property type="entry name" value="MrkD_recept-bd"/>
</dbReference>
<dbReference type="PANTHER" id="PTHR33420:SF14">
    <property type="entry name" value="TYPE 1 FIMBRIN D-MANNOSE SPECIFIC ADHESIN"/>
    <property type="match status" value="1"/>
</dbReference>
<evidence type="ECO:0000256" key="1">
    <source>
        <dbReference type="ARBA" id="ARBA00004561"/>
    </source>
</evidence>
<dbReference type="InterPro" id="IPR008966">
    <property type="entry name" value="Adhesion_dom_sf"/>
</dbReference>
<dbReference type="InterPro" id="IPR000259">
    <property type="entry name" value="Adhesion_dom_fimbrial"/>
</dbReference>
<evidence type="ECO:0000259" key="6">
    <source>
        <dbReference type="Pfam" id="PF22003"/>
    </source>
</evidence>
<evidence type="ECO:0000313" key="7">
    <source>
        <dbReference type="EMBL" id="PEH40262.1"/>
    </source>
</evidence>
<dbReference type="GO" id="GO:0043709">
    <property type="term" value="P:cell adhesion involved in single-species biofilm formation"/>
    <property type="evidence" value="ECO:0007669"/>
    <property type="project" value="TreeGrafter"/>
</dbReference>
<keyword evidence="4" id="KW-0732">Signal</keyword>
<comment type="subcellular location">
    <subcellularLocation>
        <location evidence="1">Fimbrium</location>
    </subcellularLocation>
</comment>
<dbReference type="GO" id="GO:0009289">
    <property type="term" value="C:pilus"/>
    <property type="evidence" value="ECO:0007669"/>
    <property type="project" value="UniProtKB-SubCell"/>
</dbReference>
<accession>A0A2A7S9V8</accession>
<feature type="signal peptide" evidence="4">
    <location>
        <begin position="1"/>
        <end position="20"/>
    </location>
</feature>
<evidence type="ECO:0000259" key="5">
    <source>
        <dbReference type="Pfam" id="PF00419"/>
    </source>
</evidence>
<gene>
    <name evidence="7" type="ORF">CRM94_28255</name>
</gene>
<dbReference type="RefSeq" id="WP_098154770.1">
    <property type="nucleotide sequence ID" value="NZ_CADEQH010000002.1"/>
</dbReference>
<dbReference type="Proteomes" id="UP000220629">
    <property type="component" value="Unassembled WGS sequence"/>
</dbReference>
<comment type="caution">
    <text evidence="7">The sequence shown here is derived from an EMBL/GenBank/DDBJ whole genome shotgun (WGS) entry which is preliminary data.</text>
</comment>
<feature type="domain" description="MrkD-like receptor binding" evidence="6">
    <location>
        <begin position="85"/>
        <end position="169"/>
    </location>
</feature>
<dbReference type="Pfam" id="PF00419">
    <property type="entry name" value="Fimbrial"/>
    <property type="match status" value="1"/>
</dbReference>